<dbReference type="InterPro" id="IPR012334">
    <property type="entry name" value="Pectin_lyas_fold"/>
</dbReference>
<keyword evidence="1" id="KW-0732">Signal</keyword>
<dbReference type="EMBL" id="JACXJA010000010">
    <property type="protein sequence ID" value="MBD2862388.1"/>
    <property type="molecule type" value="Genomic_DNA"/>
</dbReference>
<gene>
    <name evidence="2" type="ORF">IDH45_10375</name>
</gene>
<evidence type="ECO:0000313" key="3">
    <source>
        <dbReference type="Proteomes" id="UP000639396"/>
    </source>
</evidence>
<sequence length="641" mass="68378">MENKRMRMSRRALLGTAASAGAMLVAGGVLGQTEVRATGGEQVIVVDTITAMKSLSSPEDGQLVRTRGYYAPGDGGGAWYFITPTAGYTGSPDGYADHGLIASGQVAVLEISQGIDMLQVGVQTGVDCTARVRAAYGKGAKNYYYTGDIAPVIDCDDPAYPATKFNGGIRPPSDSTHWFDGRFRFQAKASPYGEHVLFNLQGCEHVTMWRPWVIGDIGTHTGTGGEWGFGFYIASGSKHIAIHNGTAEKFWGDGYYIGVYPHNTALPIPEHILLQDCIADSNRRQGLSIVTVQSGRIVGGDYRNTGKIVLTNPGFGIDIEPNSQLGNKIDVSLIDVKTSNNGRGGLQLVPGFLTASSTVNPLFDVYIANYRSESDGPVGGLRFAFPGLSGGVNHTKKIRGSIVIEKATIVRPERKAVEWARWGPNAPEVIATDVTVQDPNEAAVSGSPYSQERSAFSIHIVASHVTSGQVRIGKITLIRPRAIDTRSTPQMLVPFWAYAASGASINGLHIIDPYSENDLDGDRGFLRINVSDSSRLTYTGPRPRYVLDDDLTLSGGLFAGIELMLPAAETGTKEVQLPDSAVSIGLEYVFVNASQSGGKIRLLASGTDVLQLSGAAGATSLLIEPGMIYKAQALFPGVWSI</sequence>
<organism evidence="2 3">
    <name type="scientific">Paenibacillus oceani</name>
    <dbReference type="NCBI Taxonomy" id="2772510"/>
    <lineage>
        <taxon>Bacteria</taxon>
        <taxon>Bacillati</taxon>
        <taxon>Bacillota</taxon>
        <taxon>Bacilli</taxon>
        <taxon>Bacillales</taxon>
        <taxon>Paenibacillaceae</taxon>
        <taxon>Paenibacillus</taxon>
    </lineage>
</organism>
<reference evidence="2" key="1">
    <citation type="submission" date="2020-09" db="EMBL/GenBank/DDBJ databases">
        <title>A novel bacterium of genus Paenibacillus, isolated from South China Sea.</title>
        <authorList>
            <person name="Huang H."/>
            <person name="Mo K."/>
            <person name="Hu Y."/>
        </authorList>
    </citation>
    <scope>NUCLEOTIDE SEQUENCE</scope>
    <source>
        <strain evidence="2">IB182363</strain>
    </source>
</reference>
<evidence type="ECO:0008006" key="4">
    <source>
        <dbReference type="Google" id="ProtNLM"/>
    </source>
</evidence>
<dbReference type="SUPFAM" id="SSF51126">
    <property type="entry name" value="Pectin lyase-like"/>
    <property type="match status" value="1"/>
</dbReference>
<evidence type="ECO:0000313" key="2">
    <source>
        <dbReference type="EMBL" id="MBD2862388.1"/>
    </source>
</evidence>
<accession>A0A927C946</accession>
<dbReference type="RefSeq" id="WP_190927207.1">
    <property type="nucleotide sequence ID" value="NZ_JACXJA010000010.1"/>
</dbReference>
<name>A0A927C946_9BACL</name>
<comment type="caution">
    <text evidence="2">The sequence shown here is derived from an EMBL/GenBank/DDBJ whole genome shotgun (WGS) entry which is preliminary data.</text>
</comment>
<proteinExistence type="predicted"/>
<feature type="chain" id="PRO_5037323806" description="Pectate lyase superfamily protein domain-containing protein" evidence="1">
    <location>
        <begin position="32"/>
        <end position="641"/>
    </location>
</feature>
<dbReference type="PROSITE" id="PS51318">
    <property type="entry name" value="TAT"/>
    <property type="match status" value="1"/>
</dbReference>
<dbReference type="AlphaFoldDB" id="A0A927C946"/>
<dbReference type="InterPro" id="IPR011050">
    <property type="entry name" value="Pectin_lyase_fold/virulence"/>
</dbReference>
<dbReference type="Proteomes" id="UP000639396">
    <property type="component" value="Unassembled WGS sequence"/>
</dbReference>
<evidence type="ECO:0000256" key="1">
    <source>
        <dbReference type="SAM" id="SignalP"/>
    </source>
</evidence>
<dbReference type="Gene3D" id="2.160.20.10">
    <property type="entry name" value="Single-stranded right-handed beta-helix, Pectin lyase-like"/>
    <property type="match status" value="1"/>
</dbReference>
<protein>
    <recommendedName>
        <fullName evidence="4">Pectate lyase superfamily protein domain-containing protein</fullName>
    </recommendedName>
</protein>
<dbReference type="InterPro" id="IPR006311">
    <property type="entry name" value="TAT_signal"/>
</dbReference>
<keyword evidence="3" id="KW-1185">Reference proteome</keyword>
<feature type="signal peptide" evidence="1">
    <location>
        <begin position="1"/>
        <end position="31"/>
    </location>
</feature>